<evidence type="ECO:0000313" key="2">
    <source>
        <dbReference type="Proteomes" id="UP000007879"/>
    </source>
</evidence>
<reference evidence="1" key="2">
    <citation type="submission" date="2024-06" db="UniProtKB">
        <authorList>
            <consortium name="EnsemblMetazoa"/>
        </authorList>
    </citation>
    <scope>IDENTIFICATION</scope>
</reference>
<dbReference type="RefSeq" id="XP_019862331.1">
    <property type="nucleotide sequence ID" value="XM_020006772.1"/>
</dbReference>
<proteinExistence type="predicted"/>
<name>A0AAN0JYZ3_AMPQE</name>
<dbReference type="KEGG" id="aqu:109590934"/>
<sequence length="291" mass="32050">MSLIECSSYCIDTNDGGDTSGVTPFISHLINIIIELIDDLFLVPAVQLEGVSNCIVWLINLLVKRSVRYQSDMTHLDQLRSELTHRLCQRLTMSDTVKQSLNSISTLLVKFYPQPTSATPTIVPPTSPLTLISPSTSQYMLPLTCELISDCLTRYSNSLSHIKLASSLLSAISHMTSSWVDHVTRLVGCPYKEGVEGDAHYSLAKYLIELLNSGIEVESGKEVEKWGVSVGGVSPEMLAWSFSDIEMREELLVDCCVNVLYAGRGGERGGVNDVHGHVLSTESVRKMLLEI</sequence>
<evidence type="ECO:0000313" key="1">
    <source>
        <dbReference type="EnsemblMetazoa" id="XP_019862331.1"/>
    </source>
</evidence>
<dbReference type="Proteomes" id="UP000007879">
    <property type="component" value="Unassembled WGS sequence"/>
</dbReference>
<organism evidence="1 2">
    <name type="scientific">Amphimedon queenslandica</name>
    <name type="common">Sponge</name>
    <dbReference type="NCBI Taxonomy" id="400682"/>
    <lineage>
        <taxon>Eukaryota</taxon>
        <taxon>Metazoa</taxon>
        <taxon>Porifera</taxon>
        <taxon>Demospongiae</taxon>
        <taxon>Heteroscleromorpha</taxon>
        <taxon>Haplosclerida</taxon>
        <taxon>Niphatidae</taxon>
        <taxon>Amphimedon</taxon>
    </lineage>
</organism>
<accession>A0AAN0JYZ3</accession>
<protein>
    <submittedName>
        <fullName evidence="1">Uncharacterized protein</fullName>
    </submittedName>
</protein>
<reference evidence="2" key="1">
    <citation type="journal article" date="2010" name="Nature">
        <title>The Amphimedon queenslandica genome and the evolution of animal complexity.</title>
        <authorList>
            <person name="Srivastava M."/>
            <person name="Simakov O."/>
            <person name="Chapman J."/>
            <person name="Fahey B."/>
            <person name="Gauthier M.E."/>
            <person name="Mitros T."/>
            <person name="Richards G.S."/>
            <person name="Conaco C."/>
            <person name="Dacre M."/>
            <person name="Hellsten U."/>
            <person name="Larroux C."/>
            <person name="Putnam N.H."/>
            <person name="Stanke M."/>
            <person name="Adamska M."/>
            <person name="Darling A."/>
            <person name="Degnan S.M."/>
            <person name="Oakley T.H."/>
            <person name="Plachetzki D.C."/>
            <person name="Zhai Y."/>
            <person name="Adamski M."/>
            <person name="Calcino A."/>
            <person name="Cummins S.F."/>
            <person name="Goodstein D.M."/>
            <person name="Harris C."/>
            <person name="Jackson D.J."/>
            <person name="Leys S.P."/>
            <person name="Shu S."/>
            <person name="Woodcroft B.J."/>
            <person name="Vervoort M."/>
            <person name="Kosik K.S."/>
            <person name="Manning G."/>
            <person name="Degnan B.M."/>
            <person name="Rokhsar D.S."/>
        </authorList>
    </citation>
    <scope>NUCLEOTIDE SEQUENCE [LARGE SCALE GENOMIC DNA]</scope>
</reference>
<dbReference type="AlphaFoldDB" id="A0AAN0JYZ3"/>
<keyword evidence="2" id="KW-1185">Reference proteome</keyword>
<dbReference type="EnsemblMetazoa" id="XM_020006772.1">
    <property type="protein sequence ID" value="XP_019862331.1"/>
    <property type="gene ID" value="LOC109590934"/>
</dbReference>
<dbReference type="GeneID" id="109590934"/>